<accession>A0A537LGZ9</accession>
<comment type="similarity">
    <text evidence="1">Belongs to the GSP E family.</text>
</comment>
<dbReference type="Gene3D" id="3.30.300.160">
    <property type="entry name" value="Type II secretion system, protein E, N-terminal domain"/>
    <property type="match status" value="1"/>
</dbReference>
<dbReference type="Gene3D" id="3.30.450.90">
    <property type="match status" value="1"/>
</dbReference>
<dbReference type="PANTHER" id="PTHR30258:SF2">
    <property type="entry name" value="COMG OPERON PROTEIN 1"/>
    <property type="match status" value="1"/>
</dbReference>
<protein>
    <submittedName>
        <fullName evidence="5">Type II secretion system protein GspE</fullName>
    </submittedName>
</protein>
<dbReference type="InterPro" id="IPR001482">
    <property type="entry name" value="T2SS/T4SS_dom"/>
</dbReference>
<dbReference type="Proteomes" id="UP000318661">
    <property type="component" value="Unassembled WGS sequence"/>
</dbReference>
<dbReference type="GO" id="GO:0005524">
    <property type="term" value="F:ATP binding"/>
    <property type="evidence" value="ECO:0007669"/>
    <property type="project" value="UniProtKB-KW"/>
</dbReference>
<dbReference type="SUPFAM" id="SSF52540">
    <property type="entry name" value="P-loop containing nucleoside triphosphate hydrolases"/>
    <property type="match status" value="1"/>
</dbReference>
<proteinExistence type="inferred from homology"/>
<dbReference type="Gene3D" id="3.40.50.300">
    <property type="entry name" value="P-loop containing nucleotide triphosphate hydrolases"/>
    <property type="match status" value="1"/>
</dbReference>
<dbReference type="InterPro" id="IPR037257">
    <property type="entry name" value="T2SS_E_N_sf"/>
</dbReference>
<dbReference type="AlphaFoldDB" id="A0A537LGZ9"/>
<dbReference type="SUPFAM" id="SSF160246">
    <property type="entry name" value="EspE N-terminal domain-like"/>
    <property type="match status" value="1"/>
</dbReference>
<evidence type="ECO:0000256" key="2">
    <source>
        <dbReference type="ARBA" id="ARBA00022741"/>
    </source>
</evidence>
<dbReference type="CDD" id="cd01129">
    <property type="entry name" value="PulE-GspE-like"/>
    <property type="match status" value="1"/>
</dbReference>
<dbReference type="PROSITE" id="PS00662">
    <property type="entry name" value="T2SP_E"/>
    <property type="match status" value="1"/>
</dbReference>
<evidence type="ECO:0000313" key="6">
    <source>
        <dbReference type="Proteomes" id="UP000318661"/>
    </source>
</evidence>
<dbReference type="InterPro" id="IPR003593">
    <property type="entry name" value="AAA+_ATPase"/>
</dbReference>
<feature type="domain" description="Bacterial type II secretion system protein E" evidence="4">
    <location>
        <begin position="393"/>
        <end position="407"/>
    </location>
</feature>
<reference evidence="5 6" key="1">
    <citation type="journal article" date="2019" name="Nat. Microbiol.">
        <title>Mediterranean grassland soil C-N compound turnover is dependent on rainfall and depth, and is mediated by genomically divergent microorganisms.</title>
        <authorList>
            <person name="Diamond S."/>
            <person name="Andeer P.F."/>
            <person name="Li Z."/>
            <person name="Crits-Christoph A."/>
            <person name="Burstein D."/>
            <person name="Anantharaman K."/>
            <person name="Lane K.R."/>
            <person name="Thomas B.C."/>
            <person name="Pan C."/>
            <person name="Northen T.R."/>
            <person name="Banfield J.F."/>
        </authorList>
    </citation>
    <scope>NUCLEOTIDE SEQUENCE [LARGE SCALE GENOMIC DNA]</scope>
    <source>
        <strain evidence="5">NP_2</strain>
    </source>
</reference>
<comment type="caution">
    <text evidence="5">The sequence shown here is derived from an EMBL/GenBank/DDBJ whole genome shotgun (WGS) entry which is preliminary data.</text>
</comment>
<keyword evidence="3" id="KW-0067">ATP-binding</keyword>
<evidence type="ECO:0000256" key="3">
    <source>
        <dbReference type="ARBA" id="ARBA00022840"/>
    </source>
</evidence>
<dbReference type="PANTHER" id="PTHR30258">
    <property type="entry name" value="TYPE II SECRETION SYSTEM PROTEIN GSPE-RELATED"/>
    <property type="match status" value="1"/>
</dbReference>
<evidence type="ECO:0000259" key="4">
    <source>
        <dbReference type="PROSITE" id="PS00662"/>
    </source>
</evidence>
<gene>
    <name evidence="5" type="ORF">E6G99_07200</name>
</gene>
<dbReference type="GO" id="GO:0005886">
    <property type="term" value="C:plasma membrane"/>
    <property type="evidence" value="ECO:0007669"/>
    <property type="project" value="TreeGrafter"/>
</dbReference>
<dbReference type="GO" id="GO:0016887">
    <property type="term" value="F:ATP hydrolysis activity"/>
    <property type="evidence" value="ECO:0007669"/>
    <property type="project" value="TreeGrafter"/>
</dbReference>
<dbReference type="Pfam" id="PF00437">
    <property type="entry name" value="T2SSE"/>
    <property type="match status" value="1"/>
</dbReference>
<evidence type="ECO:0000313" key="5">
    <source>
        <dbReference type="EMBL" id="TMJ07299.1"/>
    </source>
</evidence>
<dbReference type="EMBL" id="VBAJ01000186">
    <property type="protein sequence ID" value="TMJ07299.1"/>
    <property type="molecule type" value="Genomic_DNA"/>
</dbReference>
<dbReference type="InterPro" id="IPR007831">
    <property type="entry name" value="T2SS_GspE_N"/>
</dbReference>
<dbReference type="InterPro" id="IPR027417">
    <property type="entry name" value="P-loop_NTPase"/>
</dbReference>
<evidence type="ECO:0000256" key="1">
    <source>
        <dbReference type="ARBA" id="ARBA00006611"/>
    </source>
</evidence>
<name>A0A537LGZ9_9BACT</name>
<dbReference type="FunFam" id="3.40.50.300:FF:000398">
    <property type="entry name" value="Type IV pilus assembly ATPase PilB"/>
    <property type="match status" value="1"/>
</dbReference>
<sequence length="575" mass="63178">MATSRATPSRSTKRLGELLLEAGVVTEAQLSEVLEEQKRTGKRMAQIFIERGLLAKGEAGRWLALQQGYEYVSLTAEPIDVHIAQLLPEPFARRLMALPIRQEGKDLIVAMADPSDILALDEITRATGLRVQPVFTTETDLEWALAQLFDDVSGKVNKAVSLVDAIEFGERHTNGDGVDEGILVLGNEQSPPVIQMVDSILQGAIGARTTDVHLEPHLQNARVRFRIDGMLYDKASIPRLIYAAVVSRIKILAALDIAEHSKPQDGRITMRLRDREYDVRVGITSTAFGERVVMRLLDKTSVMLGLERLGIPPDQEQIIKSLIRKPHGMILVTGPTGSGKTTTLYSCLHTINDSALNIITIEDPVEYYLDGISQIPVRSRAGVTFATGLRSILRQDPDIVMVGEIRDAETAKISVHAALTGHLVFSTLHTNDAAGSVVRLVDMGIEPYFITSSLIATVGQRLMRRLCPSCRKSYHVTKELATELGLPKNSNATLYKPAGCPECDQTGYRGRLCVMEIFRMNDSIRDLVLAHKPASTLRDAAIASGMTTIQESAKARVLDGTTSVGELRRVIYLEE</sequence>
<dbReference type="Pfam" id="PF05157">
    <property type="entry name" value="MshEN"/>
    <property type="match status" value="1"/>
</dbReference>
<organism evidence="5 6">
    <name type="scientific">Candidatus Segetimicrobium genomatis</name>
    <dbReference type="NCBI Taxonomy" id="2569760"/>
    <lineage>
        <taxon>Bacteria</taxon>
        <taxon>Bacillati</taxon>
        <taxon>Candidatus Sysuimicrobiota</taxon>
        <taxon>Candidatus Sysuimicrobiia</taxon>
        <taxon>Candidatus Sysuimicrobiales</taxon>
        <taxon>Candidatus Segetimicrobiaceae</taxon>
        <taxon>Candidatus Segetimicrobium</taxon>
    </lineage>
</organism>
<keyword evidence="2" id="KW-0547">Nucleotide-binding</keyword>
<dbReference type="SMART" id="SM00382">
    <property type="entry name" value="AAA"/>
    <property type="match status" value="1"/>
</dbReference>